<evidence type="ECO:0000313" key="5">
    <source>
        <dbReference type="EMBL" id="KAF4962374.1"/>
    </source>
</evidence>
<dbReference type="UniPathway" id="UPA00344"/>
<evidence type="ECO:0000256" key="2">
    <source>
        <dbReference type="ARBA" id="ARBA00012509"/>
    </source>
</evidence>
<evidence type="ECO:0000256" key="3">
    <source>
        <dbReference type="RuleBase" id="RU365090"/>
    </source>
</evidence>
<dbReference type="SUPFAM" id="SSF53218">
    <property type="entry name" value="Molybdenum cofactor biosynthesis proteins"/>
    <property type="match status" value="1"/>
</dbReference>
<dbReference type="InterPro" id="IPR001453">
    <property type="entry name" value="MoaB/Mog_dom"/>
</dbReference>
<protein>
    <recommendedName>
        <fullName evidence="2">molybdopterin adenylyltransferase</fullName>
        <ecNumber evidence="2">2.7.7.75</ecNumber>
    </recommendedName>
</protein>
<dbReference type="Gene3D" id="3.90.105.10">
    <property type="entry name" value="Molybdopterin biosynthesis moea protein, domain 2"/>
    <property type="match status" value="1"/>
</dbReference>
<dbReference type="OrthoDB" id="6777263at2759"/>
<reference evidence="5" key="1">
    <citation type="journal article" date="2020" name="BMC Genomics">
        <title>Correction to: Identification and distribution of gene clusters required for synthesis of sphingolipid metabolism inhibitors in diverse species of the filamentous fungus Fusarium.</title>
        <authorList>
            <person name="Kim H.S."/>
            <person name="Lohmar J.M."/>
            <person name="Busman M."/>
            <person name="Brown D.W."/>
            <person name="Naumann T.A."/>
            <person name="Divon H.H."/>
            <person name="Lysoe E."/>
            <person name="Uhlig S."/>
            <person name="Proctor R.H."/>
        </authorList>
    </citation>
    <scope>NUCLEOTIDE SEQUENCE</scope>
    <source>
        <strain evidence="5">NRRL 20472</strain>
    </source>
</reference>
<keyword evidence="3" id="KW-0479">Metal-binding</keyword>
<dbReference type="GO" id="GO:0046872">
    <property type="term" value="F:metal ion binding"/>
    <property type="evidence" value="ECO:0007669"/>
    <property type="project" value="UniProtKB-UniRule"/>
</dbReference>
<reference evidence="5" key="2">
    <citation type="submission" date="2020-05" db="EMBL/GenBank/DDBJ databases">
        <authorList>
            <person name="Kim H.-S."/>
            <person name="Proctor R.H."/>
            <person name="Brown D.W."/>
        </authorList>
    </citation>
    <scope>NUCLEOTIDE SEQUENCE</scope>
    <source>
        <strain evidence="5">NRRL 20472</strain>
    </source>
</reference>
<dbReference type="GO" id="GO:0061599">
    <property type="term" value="F:molybdopterin molybdotransferase activity"/>
    <property type="evidence" value="ECO:0007669"/>
    <property type="project" value="UniProtKB-UniRule"/>
</dbReference>
<comment type="pathway">
    <text evidence="3">Cofactor biosynthesis; molybdopterin biosynthesis.</text>
</comment>
<dbReference type="GO" id="GO:0061598">
    <property type="term" value="F:molybdopterin adenylyltransferase activity"/>
    <property type="evidence" value="ECO:0007669"/>
    <property type="project" value="UniProtKB-UniRule"/>
</dbReference>
<keyword evidence="3" id="KW-0501">Molybdenum cofactor biosynthesis</keyword>
<comment type="catalytic activity">
    <reaction evidence="3">
        <text>adenylyl-molybdopterin + molybdate = Mo-molybdopterin + AMP + H(+)</text>
        <dbReference type="Rhea" id="RHEA:35047"/>
        <dbReference type="ChEBI" id="CHEBI:15378"/>
        <dbReference type="ChEBI" id="CHEBI:36264"/>
        <dbReference type="ChEBI" id="CHEBI:62727"/>
        <dbReference type="ChEBI" id="CHEBI:71302"/>
        <dbReference type="ChEBI" id="CHEBI:456215"/>
    </reaction>
</comment>
<dbReference type="InterPro" id="IPR038987">
    <property type="entry name" value="MoeA-like"/>
</dbReference>
<dbReference type="GO" id="GO:0005829">
    <property type="term" value="C:cytosol"/>
    <property type="evidence" value="ECO:0007669"/>
    <property type="project" value="TreeGrafter"/>
</dbReference>
<dbReference type="Pfam" id="PF03453">
    <property type="entry name" value="MoeA_N"/>
    <property type="match status" value="1"/>
</dbReference>
<comment type="cofactor">
    <cofactor evidence="3">
        <name>Mg(2+)</name>
        <dbReference type="ChEBI" id="CHEBI:18420"/>
    </cofactor>
</comment>
<dbReference type="GO" id="GO:0006777">
    <property type="term" value="P:Mo-molybdopterin cofactor biosynthetic process"/>
    <property type="evidence" value="ECO:0007669"/>
    <property type="project" value="UniProtKB-UniRule"/>
</dbReference>
<comment type="catalytic activity">
    <reaction evidence="3">
        <text>molybdopterin + ATP + H(+) = adenylyl-molybdopterin + diphosphate</text>
        <dbReference type="Rhea" id="RHEA:31331"/>
        <dbReference type="ChEBI" id="CHEBI:15378"/>
        <dbReference type="ChEBI" id="CHEBI:30616"/>
        <dbReference type="ChEBI" id="CHEBI:33019"/>
        <dbReference type="ChEBI" id="CHEBI:58698"/>
        <dbReference type="ChEBI" id="CHEBI:62727"/>
    </reaction>
</comment>
<comment type="similarity">
    <text evidence="3">Belongs to the MoeA family.</text>
</comment>
<gene>
    <name evidence="5" type="ORF">FSARC_9540</name>
</gene>
<organism evidence="5 6">
    <name type="scientific">Fusarium sarcochroum</name>
    <dbReference type="NCBI Taxonomy" id="1208366"/>
    <lineage>
        <taxon>Eukaryota</taxon>
        <taxon>Fungi</taxon>
        <taxon>Dikarya</taxon>
        <taxon>Ascomycota</taxon>
        <taxon>Pezizomycotina</taxon>
        <taxon>Sordariomycetes</taxon>
        <taxon>Hypocreomycetidae</taxon>
        <taxon>Hypocreales</taxon>
        <taxon>Nectriaceae</taxon>
        <taxon>Fusarium</taxon>
        <taxon>Fusarium lateritium species complex</taxon>
    </lineage>
</organism>
<dbReference type="InterPro" id="IPR005110">
    <property type="entry name" value="MoeA_linker/N"/>
</dbReference>
<comment type="similarity">
    <text evidence="1">In the C-terminal section; belongs to the MoeA family.</text>
</comment>
<dbReference type="CDD" id="cd00887">
    <property type="entry name" value="MoeA"/>
    <property type="match status" value="1"/>
</dbReference>
<keyword evidence="3" id="KW-0808">Transferase</keyword>
<comment type="function">
    <text evidence="3">Catalyzes two steps in the biosynthesis of the molybdenum cofactor. In the first step, molybdopterin is adenylated. Subsequently, molybdate is inserted into adenylated molybdopterin and AMP is released.</text>
</comment>
<keyword evidence="3" id="KW-0460">Magnesium</keyword>
<keyword evidence="3" id="KW-0500">Molybdenum</keyword>
<feature type="domain" description="MoaB/Mog" evidence="4">
    <location>
        <begin position="210"/>
        <end position="329"/>
    </location>
</feature>
<accession>A0A8H4X616</accession>
<evidence type="ECO:0000259" key="4">
    <source>
        <dbReference type="SMART" id="SM00852"/>
    </source>
</evidence>
<dbReference type="PANTHER" id="PTHR10192:SF30">
    <property type="entry name" value="MOLYBDOPTERIN ADENYLYLTRANSFERASE"/>
    <property type="match status" value="1"/>
</dbReference>
<dbReference type="PANTHER" id="PTHR10192">
    <property type="entry name" value="MOLYBDOPTERIN BIOSYNTHESIS PROTEIN"/>
    <property type="match status" value="1"/>
</dbReference>
<dbReference type="SUPFAM" id="SSF63882">
    <property type="entry name" value="MoeA N-terminal region -like"/>
    <property type="match status" value="1"/>
</dbReference>
<dbReference type="Pfam" id="PF00994">
    <property type="entry name" value="MoCF_biosynth"/>
    <property type="match status" value="1"/>
</dbReference>
<dbReference type="Proteomes" id="UP000622797">
    <property type="component" value="Unassembled WGS sequence"/>
</dbReference>
<dbReference type="InterPro" id="IPR036425">
    <property type="entry name" value="MoaB/Mog-like_dom_sf"/>
</dbReference>
<evidence type="ECO:0000313" key="6">
    <source>
        <dbReference type="Proteomes" id="UP000622797"/>
    </source>
</evidence>
<keyword evidence="6" id="KW-1185">Reference proteome</keyword>
<dbReference type="EMBL" id="JABEXW010000546">
    <property type="protein sequence ID" value="KAF4962374.1"/>
    <property type="molecule type" value="Genomic_DNA"/>
</dbReference>
<proteinExistence type="inferred from homology"/>
<comment type="caution">
    <text evidence="5">The sequence shown here is derived from an EMBL/GenBank/DDBJ whole genome shotgun (WGS) entry which is preliminary data.</text>
</comment>
<dbReference type="AlphaFoldDB" id="A0A8H4X616"/>
<dbReference type="InterPro" id="IPR036135">
    <property type="entry name" value="MoeA_linker/N_sf"/>
</dbReference>
<dbReference type="EC" id="2.7.7.75" evidence="2"/>
<dbReference type="Gene3D" id="2.170.190.11">
    <property type="entry name" value="Molybdopterin biosynthesis moea protein, domain 3"/>
    <property type="match status" value="1"/>
</dbReference>
<name>A0A8H4X616_9HYPO</name>
<evidence type="ECO:0000256" key="1">
    <source>
        <dbReference type="ARBA" id="ARBA00008339"/>
    </source>
</evidence>
<dbReference type="SMART" id="SM00852">
    <property type="entry name" value="MoCF_biosynth"/>
    <property type="match status" value="1"/>
</dbReference>
<sequence>MATTFSAARSKLELAALETKESRDATDYYESVTLVEAIGRVSACDYFSPISTPEFDTSAMDGYAIRSESTRLASPDSPAFFHVRGTIGAGDSCRAFPTDWKENDWEDAPESCVEIMTGGRFPGGPAGQTLDACVKVEDAIIITAKVPELDTCIAITKPITKFANRRFAGEDIRRGDLVLKKGEIIRSSHIMPLASVGIDSINVCEKPRVCIWSTGNELTSHTSHVRDVNGVYLLAASKEAGADATFSGSIKDDVNTVVQTIRKQLKSSPTDIMLTSGGVSVGRFDHIRQALELLGARIVFHGVAVRPGHPVLFALLPSAWGEVAFFGLPGNPDSS</sequence>
<dbReference type="Gene3D" id="3.40.980.10">
    <property type="entry name" value="MoaB/Mog-like domain"/>
    <property type="match status" value="1"/>
</dbReference>
<dbReference type="GO" id="GO:0005524">
    <property type="term" value="F:ATP binding"/>
    <property type="evidence" value="ECO:0007669"/>
    <property type="project" value="UniProtKB-UniRule"/>
</dbReference>